<evidence type="ECO:0000313" key="4">
    <source>
        <dbReference type="EMBL" id="RFA25631.1"/>
    </source>
</evidence>
<dbReference type="PROSITE" id="PS51186">
    <property type="entry name" value="GNAT"/>
    <property type="match status" value="1"/>
</dbReference>
<sequence>MQQASGVVESVLREGRPGDVAECVALWVEACAARDGTAVAGVAERARPKFDRAECFLVAEAPTGDIRGFVLATEPGSGLPSDPAGAAVIGLLAVAPSAQGQRLGARLMDAAADELRRRGHESAVLHALLDNRAAVRLYTGRGWRAFGEVFEHSLLKRPMQTFVLETRKP</sequence>
<dbReference type="AlphaFoldDB" id="A0A3E0W883"/>
<dbReference type="PANTHER" id="PTHR43877:SF2">
    <property type="entry name" value="AMINOALKYLPHOSPHONATE N-ACETYLTRANSFERASE-RELATED"/>
    <property type="match status" value="1"/>
</dbReference>
<dbReference type="InterPro" id="IPR016181">
    <property type="entry name" value="Acyl_CoA_acyltransferase"/>
</dbReference>
<evidence type="ECO:0000256" key="2">
    <source>
        <dbReference type="ARBA" id="ARBA00023315"/>
    </source>
</evidence>
<comment type="caution">
    <text evidence="4">The sequence shown here is derived from an EMBL/GenBank/DDBJ whole genome shotgun (WGS) entry which is preliminary data.</text>
</comment>
<keyword evidence="1" id="KW-0808">Transferase</keyword>
<dbReference type="PANTHER" id="PTHR43877">
    <property type="entry name" value="AMINOALKYLPHOSPHONATE N-ACETYLTRANSFERASE-RELATED-RELATED"/>
    <property type="match status" value="1"/>
</dbReference>
<name>A0A3E0W883_9MICO</name>
<accession>A0A3E0W883</accession>
<dbReference type="RefSeq" id="WP_116419391.1">
    <property type="nucleotide sequence ID" value="NZ_NBXC01000025.1"/>
</dbReference>
<dbReference type="InterPro" id="IPR000182">
    <property type="entry name" value="GNAT_dom"/>
</dbReference>
<evidence type="ECO:0000256" key="1">
    <source>
        <dbReference type="ARBA" id="ARBA00022679"/>
    </source>
</evidence>
<reference evidence="4 5" key="1">
    <citation type="submission" date="2017-04" db="EMBL/GenBank/DDBJ databases">
        <title>Comparative genome analysis of Subtercola boreus.</title>
        <authorList>
            <person name="Cho Y.-J."/>
            <person name="Cho A."/>
            <person name="Kim O.-S."/>
            <person name="Lee J.-I."/>
        </authorList>
    </citation>
    <scope>NUCLEOTIDE SEQUENCE [LARGE SCALE GENOMIC DNA]</scope>
    <source>
        <strain evidence="4 5">P28004</strain>
    </source>
</reference>
<organism evidence="4 5">
    <name type="scientific">Subtercola boreus</name>
    <dbReference type="NCBI Taxonomy" id="120213"/>
    <lineage>
        <taxon>Bacteria</taxon>
        <taxon>Bacillati</taxon>
        <taxon>Actinomycetota</taxon>
        <taxon>Actinomycetes</taxon>
        <taxon>Micrococcales</taxon>
        <taxon>Microbacteriaceae</taxon>
        <taxon>Subtercola</taxon>
    </lineage>
</organism>
<dbReference type="OrthoDB" id="4947711at2"/>
<dbReference type="SUPFAM" id="SSF55729">
    <property type="entry name" value="Acyl-CoA N-acyltransferases (Nat)"/>
    <property type="match status" value="1"/>
</dbReference>
<dbReference type="Gene3D" id="3.40.630.30">
    <property type="match status" value="1"/>
</dbReference>
<dbReference type="EMBL" id="NBXE01000030">
    <property type="protein sequence ID" value="RFA25631.1"/>
    <property type="molecule type" value="Genomic_DNA"/>
</dbReference>
<dbReference type="Proteomes" id="UP000257080">
    <property type="component" value="Unassembled WGS sequence"/>
</dbReference>
<gene>
    <name evidence="4" type="ORF">B7R25_13020</name>
</gene>
<keyword evidence="2" id="KW-0012">Acyltransferase</keyword>
<protein>
    <recommendedName>
        <fullName evidence="3">N-acetyltransferase domain-containing protein</fullName>
    </recommendedName>
</protein>
<dbReference type="CDD" id="cd04301">
    <property type="entry name" value="NAT_SF"/>
    <property type="match status" value="1"/>
</dbReference>
<evidence type="ECO:0000259" key="3">
    <source>
        <dbReference type="PROSITE" id="PS51186"/>
    </source>
</evidence>
<dbReference type="Pfam" id="PF00583">
    <property type="entry name" value="Acetyltransf_1"/>
    <property type="match status" value="1"/>
</dbReference>
<evidence type="ECO:0000313" key="5">
    <source>
        <dbReference type="Proteomes" id="UP000257080"/>
    </source>
</evidence>
<dbReference type="GO" id="GO:0016747">
    <property type="term" value="F:acyltransferase activity, transferring groups other than amino-acyl groups"/>
    <property type="evidence" value="ECO:0007669"/>
    <property type="project" value="InterPro"/>
</dbReference>
<proteinExistence type="predicted"/>
<feature type="domain" description="N-acetyltransferase" evidence="3">
    <location>
        <begin position="10"/>
        <end position="160"/>
    </location>
</feature>
<dbReference type="InterPro" id="IPR050832">
    <property type="entry name" value="Bact_Acetyltransf"/>
</dbReference>